<dbReference type="EMBL" id="VJVV01000003">
    <property type="protein sequence ID" value="TRO82696.1"/>
    <property type="molecule type" value="Genomic_DNA"/>
</dbReference>
<reference evidence="2 3" key="1">
    <citation type="submission" date="2019-07" db="EMBL/GenBank/DDBJ databases">
        <title>Insights of Desulfuromonas acetexigens electromicrobiology.</title>
        <authorList>
            <person name="Katuri K."/>
            <person name="Sapireddy V."/>
            <person name="Shaw D.R."/>
            <person name="Saikaly P."/>
        </authorList>
    </citation>
    <scope>NUCLEOTIDE SEQUENCE [LARGE SCALE GENOMIC DNA]</scope>
    <source>
        <strain evidence="2 3">2873</strain>
    </source>
</reference>
<keyword evidence="3" id="KW-1185">Reference proteome</keyword>
<sequence length="252" mass="26972">MTRLFALAVLLLCLPLTGCVELMNAGGAANARADLMTYQPVNYVNAGRVGPKVIVLPGVIKSQNATFRQQINENNIADFAELELGNANFQVLERADLGPMLNEITLAVNMGDPNALKTFRRGKFQSTNWFITFDILKAEQVSKAGSGFDGATVGNIVGALVGGTSGYVSEVASSSVQMGDTAGVWLVGMRYKIVDAATTQQVATGYFEEKMEVGKKGMSILGVSGDQGQGITLDNITQRLVQKCVQQIDQRK</sequence>
<keyword evidence="1" id="KW-0732">Signal</keyword>
<feature type="chain" id="PRO_5021860434" description="Penicillin-binding protein activator LpoB" evidence="1">
    <location>
        <begin position="26"/>
        <end position="252"/>
    </location>
</feature>
<accession>A0A550JHL5</accession>
<dbReference type="OrthoDB" id="5450382at2"/>
<evidence type="ECO:0000313" key="2">
    <source>
        <dbReference type="EMBL" id="TRO82696.1"/>
    </source>
</evidence>
<organism evidence="2 3">
    <name type="scientific">Trichloromonas acetexigens</name>
    <dbReference type="NCBI Taxonomy" id="38815"/>
    <lineage>
        <taxon>Bacteria</taxon>
        <taxon>Pseudomonadati</taxon>
        <taxon>Thermodesulfobacteriota</taxon>
        <taxon>Desulfuromonadia</taxon>
        <taxon>Desulfuromonadales</taxon>
        <taxon>Trichloromonadaceae</taxon>
        <taxon>Trichloromonas</taxon>
    </lineage>
</organism>
<dbReference type="RefSeq" id="WP_092056925.1">
    <property type="nucleotide sequence ID" value="NZ_FOJJ01000023.1"/>
</dbReference>
<gene>
    <name evidence="2" type="ORF">FL622_05795</name>
</gene>
<dbReference type="AlphaFoldDB" id="A0A550JHL5"/>
<comment type="caution">
    <text evidence="2">The sequence shown here is derived from an EMBL/GenBank/DDBJ whole genome shotgun (WGS) entry which is preliminary data.</text>
</comment>
<proteinExistence type="predicted"/>
<feature type="signal peptide" evidence="1">
    <location>
        <begin position="1"/>
        <end position="25"/>
    </location>
</feature>
<evidence type="ECO:0000256" key="1">
    <source>
        <dbReference type="SAM" id="SignalP"/>
    </source>
</evidence>
<evidence type="ECO:0000313" key="3">
    <source>
        <dbReference type="Proteomes" id="UP000317155"/>
    </source>
</evidence>
<name>A0A550JHL5_9BACT</name>
<evidence type="ECO:0008006" key="4">
    <source>
        <dbReference type="Google" id="ProtNLM"/>
    </source>
</evidence>
<protein>
    <recommendedName>
        <fullName evidence="4">Penicillin-binding protein activator LpoB</fullName>
    </recommendedName>
</protein>
<dbReference type="Proteomes" id="UP000317155">
    <property type="component" value="Unassembled WGS sequence"/>
</dbReference>